<name>A0A699H9Q3_TANCI</name>
<protein>
    <submittedName>
        <fullName evidence="6">Putative reverse transcriptase domain-containing protein</fullName>
    </submittedName>
</protein>
<dbReference type="Pfam" id="PF00078">
    <property type="entry name" value="RVT_1"/>
    <property type="match status" value="2"/>
</dbReference>
<dbReference type="InterPro" id="IPR043502">
    <property type="entry name" value="DNA/RNA_pol_sf"/>
</dbReference>
<evidence type="ECO:0000313" key="6">
    <source>
        <dbReference type="EMBL" id="GEX67515.1"/>
    </source>
</evidence>
<keyword evidence="2" id="KW-0732">Signal</keyword>
<dbReference type="InterPro" id="IPR026960">
    <property type="entry name" value="RVT-Znf"/>
</dbReference>
<feature type="signal peptide" evidence="2">
    <location>
        <begin position="1"/>
        <end position="20"/>
    </location>
</feature>
<feature type="domain" description="Reverse transcriptase" evidence="3">
    <location>
        <begin position="132"/>
        <end position="337"/>
    </location>
</feature>
<dbReference type="Pfam" id="PF24626">
    <property type="entry name" value="SH3_Tf2-1"/>
    <property type="match status" value="1"/>
</dbReference>
<dbReference type="Gene3D" id="3.30.420.10">
    <property type="entry name" value="Ribonuclease H-like superfamily/Ribonuclease H"/>
    <property type="match status" value="1"/>
</dbReference>
<proteinExistence type="predicted"/>
<keyword evidence="6" id="KW-0695">RNA-directed DNA polymerase</keyword>
<sequence length="1281" mass="147651">MCIFIKTSLWRSFSVTCTLCLEVAPQSYYSDAVRFWGVTDWYQSPGYRELAGFFEQQCTREEIKRAVWDCGGDRSPGPDGFTFKFITSFWDILEADVVRLVQEFFRSGSFPKGCNSSFISLIPKVPNAKFVSDFWLVSFIGCQYKIISKIPANRLSMVIASCVSSEQTTFIKGRNIPDGPLILNKVISWYQKRKKELMIFKVDFEKAFDSIRWDFLDLVMEKLGFGIKWRSWIQGLHAITRQMMDLGLFKGASVGQGDLHISHLMYADDVIFMGEWSHSNIQNLLGMLRCFYLVSGLKINVHKSNIIGVNVPNHITDVMAKNVGCCVASFPLQYLGVSVGCNMSRCANWIPIIWKFSSKLAQWKARLLSVGGRLSLIKSVLGNLPTYYMSLYMMPMAIQKKLEMMHNKFFIGGEDGEKKITWVKWEKCLASKKLGGLGIDSIYALNLGLIFKWIWRFLCHSNDLWACVITNIYGIKGGINEDHTHHTTWGAILSSVKRLKLKGCKVSNRLHVSDWSAFLRRLPRGGVELSQFPALLSSIRDITLSDQDDAWVWTLNDSFGFSVASILCLIDAKTLVVDSNATRWNRYIPITVIVFLWRLVLNKLTTRVNLDRKRIDVDLVLCPICCLDVETANHIDYSHLSSKVKLVLEGVGGSLLWSIWRFRNELIFSTPPPQKAAFGYFRGTFSVIHSTYSITSLLRKPNIAQRLIDQVTKHTPVQVSSDHKRKFDDMRTFNNNNYHNTNTNYRYNNHQPQQNRRQKDGRVYAAILAENNSFDVVVGMDWLSKYHARIICDENVVHIPLDGKTLIIQAQVMEKKSEDKRLGDIPVVREFLDVFLEDLHSLPSVRQVEFQIDFIPGAAPVARAPYRLAPSEMQELSGQLQELANRGFIQPSTSPWGAPVLFVKKEDGSFKMCIDYREVNKLTVNNRYPLPRIDDLFDQLQGSSVYSKIHLRLGYHQLRVRDEDIPKTAFRTRYEHYEFQVMPFDLTNAPAVFMDLINRVCKPYLDKFMIVFIDDILIYSRNKEEHANHLRKILELLRKEKLSLVMIIHPKLPSQILEAQTEALKEENIKAENLRGIDKAIEIRPDGTRCIKNQSWLPLFEFSYNNSYHASIKATPFKALYGRKCRSPICWAEVGYVQLTRPEIIHETTKKIVQIRQRLQAARDRQRSYANVRRKPLKFQVGGRVMLKVSPRKGVIRFGKQRKLNPRYIGPFKILERIGPVAYKLELPEELSNVHSTFHVSNLKTFLSDESLVIPMKELRLDDKLNFVEDRWKLWIEKSSN</sequence>
<dbReference type="GO" id="GO:0003676">
    <property type="term" value="F:nucleic acid binding"/>
    <property type="evidence" value="ECO:0007669"/>
    <property type="project" value="InterPro"/>
</dbReference>
<keyword evidence="6" id="KW-0808">Transferase</keyword>
<dbReference type="Gene3D" id="3.30.70.270">
    <property type="match status" value="1"/>
</dbReference>
<dbReference type="PANTHER" id="PTHR24559:SF427">
    <property type="entry name" value="RNA-DIRECTED DNA POLYMERASE"/>
    <property type="match status" value="1"/>
</dbReference>
<organism evidence="6">
    <name type="scientific">Tanacetum cinerariifolium</name>
    <name type="common">Dalmatian daisy</name>
    <name type="synonym">Chrysanthemum cinerariifolium</name>
    <dbReference type="NCBI Taxonomy" id="118510"/>
    <lineage>
        <taxon>Eukaryota</taxon>
        <taxon>Viridiplantae</taxon>
        <taxon>Streptophyta</taxon>
        <taxon>Embryophyta</taxon>
        <taxon>Tracheophyta</taxon>
        <taxon>Spermatophyta</taxon>
        <taxon>Magnoliopsida</taxon>
        <taxon>eudicotyledons</taxon>
        <taxon>Gunneridae</taxon>
        <taxon>Pentapetalae</taxon>
        <taxon>asterids</taxon>
        <taxon>campanulids</taxon>
        <taxon>Asterales</taxon>
        <taxon>Asteraceae</taxon>
        <taxon>Asteroideae</taxon>
        <taxon>Anthemideae</taxon>
        <taxon>Anthemidinae</taxon>
        <taxon>Tanacetum</taxon>
    </lineage>
</organism>
<dbReference type="GO" id="GO:0003964">
    <property type="term" value="F:RNA-directed DNA polymerase activity"/>
    <property type="evidence" value="ECO:0007669"/>
    <property type="project" value="UniProtKB-KW"/>
</dbReference>
<dbReference type="InterPro" id="IPR036397">
    <property type="entry name" value="RNaseH_sf"/>
</dbReference>
<dbReference type="EMBL" id="BKCJ010122832">
    <property type="protein sequence ID" value="GEX67515.1"/>
    <property type="molecule type" value="Genomic_DNA"/>
</dbReference>
<evidence type="ECO:0000256" key="2">
    <source>
        <dbReference type="SAM" id="SignalP"/>
    </source>
</evidence>
<evidence type="ECO:0000259" key="5">
    <source>
        <dbReference type="Pfam" id="PF24626"/>
    </source>
</evidence>
<dbReference type="Gene3D" id="3.10.10.10">
    <property type="entry name" value="HIV Type 1 Reverse Transcriptase, subunit A, domain 1"/>
    <property type="match status" value="1"/>
</dbReference>
<feature type="domain" description="Tf2-1-like SH3-like" evidence="5">
    <location>
        <begin position="1182"/>
        <end position="1246"/>
    </location>
</feature>
<dbReference type="CDD" id="cd01650">
    <property type="entry name" value="RT_nLTR_like"/>
    <property type="match status" value="1"/>
</dbReference>
<feature type="compositionally biased region" description="Low complexity" evidence="1">
    <location>
        <begin position="738"/>
        <end position="750"/>
    </location>
</feature>
<dbReference type="SUPFAM" id="SSF56672">
    <property type="entry name" value="DNA/RNA polymerases"/>
    <property type="match status" value="1"/>
</dbReference>
<dbReference type="InterPro" id="IPR053134">
    <property type="entry name" value="RNA-dir_DNA_polymerase"/>
</dbReference>
<evidence type="ECO:0000259" key="4">
    <source>
        <dbReference type="Pfam" id="PF13966"/>
    </source>
</evidence>
<keyword evidence="6" id="KW-0548">Nucleotidyltransferase</keyword>
<evidence type="ECO:0000259" key="3">
    <source>
        <dbReference type="Pfam" id="PF00078"/>
    </source>
</evidence>
<gene>
    <name evidence="6" type="ORF">Tci_339490</name>
</gene>
<reference evidence="6" key="1">
    <citation type="journal article" date="2019" name="Sci. Rep.">
        <title>Draft genome of Tanacetum cinerariifolium, the natural source of mosquito coil.</title>
        <authorList>
            <person name="Yamashiro T."/>
            <person name="Shiraishi A."/>
            <person name="Satake H."/>
            <person name="Nakayama K."/>
        </authorList>
    </citation>
    <scope>NUCLEOTIDE SEQUENCE</scope>
</reference>
<feature type="region of interest" description="Disordered" evidence="1">
    <location>
        <begin position="738"/>
        <end position="758"/>
    </location>
</feature>
<feature type="domain" description="Reverse transcriptase zinc-binding" evidence="4">
    <location>
        <begin position="561"/>
        <end position="635"/>
    </location>
</feature>
<feature type="chain" id="PRO_5025634234" evidence="2">
    <location>
        <begin position="21"/>
        <end position="1281"/>
    </location>
</feature>
<comment type="caution">
    <text evidence="6">The sequence shown here is derived from an EMBL/GenBank/DDBJ whole genome shotgun (WGS) entry which is preliminary data.</text>
</comment>
<dbReference type="InterPro" id="IPR056924">
    <property type="entry name" value="SH3_Tf2-1"/>
</dbReference>
<dbReference type="CDD" id="cd01647">
    <property type="entry name" value="RT_LTR"/>
    <property type="match status" value="1"/>
</dbReference>
<dbReference type="PANTHER" id="PTHR24559">
    <property type="entry name" value="TRANSPOSON TY3-I GAG-POL POLYPROTEIN"/>
    <property type="match status" value="1"/>
</dbReference>
<dbReference type="InterPro" id="IPR000477">
    <property type="entry name" value="RT_dom"/>
</dbReference>
<feature type="domain" description="Reverse transcriptase" evidence="3">
    <location>
        <begin position="903"/>
        <end position="1044"/>
    </location>
</feature>
<dbReference type="Pfam" id="PF13966">
    <property type="entry name" value="zf-RVT"/>
    <property type="match status" value="1"/>
</dbReference>
<accession>A0A699H9Q3</accession>
<dbReference type="Pfam" id="PF08284">
    <property type="entry name" value="RVP_2"/>
    <property type="match status" value="1"/>
</dbReference>
<evidence type="ECO:0000256" key="1">
    <source>
        <dbReference type="SAM" id="MobiDB-lite"/>
    </source>
</evidence>
<dbReference type="InterPro" id="IPR043128">
    <property type="entry name" value="Rev_trsase/Diguanyl_cyclase"/>
</dbReference>